<reference evidence="2 3" key="1">
    <citation type="journal article" date="2021" name="Sci. Rep.">
        <title>The distribution of antibiotic resistance genes in chicken gut microbiota commensals.</title>
        <authorList>
            <person name="Juricova H."/>
            <person name="Matiasovicova J."/>
            <person name="Kubasova T."/>
            <person name="Cejkova D."/>
            <person name="Rychlik I."/>
        </authorList>
    </citation>
    <scope>NUCLEOTIDE SEQUENCE [LARGE SCALE GENOMIC DNA]</scope>
    <source>
        <strain evidence="2 3">An801</strain>
    </source>
</reference>
<evidence type="ECO:0000313" key="3">
    <source>
        <dbReference type="Proteomes" id="UP000703295"/>
    </source>
</evidence>
<dbReference type="EMBL" id="JACJJW010000040">
    <property type="protein sequence ID" value="MBM6759453.1"/>
    <property type="molecule type" value="Genomic_DNA"/>
</dbReference>
<dbReference type="Pfam" id="PF02195">
    <property type="entry name" value="ParB_N"/>
    <property type="match status" value="1"/>
</dbReference>
<protein>
    <submittedName>
        <fullName evidence="2">ParB N-terminal domain-containing protein</fullName>
    </submittedName>
</protein>
<dbReference type="Proteomes" id="UP000703295">
    <property type="component" value="Unassembled WGS sequence"/>
</dbReference>
<evidence type="ECO:0000313" key="2">
    <source>
        <dbReference type="EMBL" id="MBM6759453.1"/>
    </source>
</evidence>
<name>A0ABS2EY04_9BACE</name>
<proteinExistence type="predicted"/>
<accession>A0ABS2EY04</accession>
<dbReference type="InterPro" id="IPR036086">
    <property type="entry name" value="ParB/Sulfiredoxin_sf"/>
</dbReference>
<dbReference type="Gene3D" id="3.90.1530.10">
    <property type="entry name" value="Conserved hypothetical protein from pyrococcus furiosus pfu- 392566-001, ParB domain"/>
    <property type="match status" value="1"/>
</dbReference>
<keyword evidence="3" id="KW-1185">Reference proteome</keyword>
<comment type="caution">
    <text evidence="2">The sequence shown here is derived from an EMBL/GenBank/DDBJ whole genome shotgun (WGS) entry which is preliminary data.</text>
</comment>
<sequence>MDNKYFNSKSVELRRSQIKPASYNPRTISDEGRKQLKRSIKRYGVVGGIVVNQATGYTIVGGHQKVSVLDELNKYNEVTHENDYTLRVELINVDEKTEKSLNIALNNPNIGGQWDYDALARLVPDIDYQDAGLTAADLNMIGCDFLLQTEEESSIADALEDMMAPVTEQKEAEKAAKQMERAEKVAHMKEVKLQVKNAAQKQAQDMDAYLMLSFDTFEAKAAFCERFGYDPYSKFIKGEVFDEQIERIE</sequence>
<organism evidence="2 3">
    <name type="scientific">Bacteroides mediterraneensis</name>
    <dbReference type="NCBI Taxonomy" id="1841856"/>
    <lineage>
        <taxon>Bacteria</taxon>
        <taxon>Pseudomonadati</taxon>
        <taxon>Bacteroidota</taxon>
        <taxon>Bacteroidia</taxon>
        <taxon>Bacteroidales</taxon>
        <taxon>Bacteroidaceae</taxon>
        <taxon>Bacteroides</taxon>
    </lineage>
</organism>
<feature type="domain" description="ParB-like N-terminal" evidence="1">
    <location>
        <begin position="11"/>
        <end position="73"/>
    </location>
</feature>
<dbReference type="RefSeq" id="WP_204476639.1">
    <property type="nucleotide sequence ID" value="NZ_JACJJW010000040.1"/>
</dbReference>
<dbReference type="SUPFAM" id="SSF110849">
    <property type="entry name" value="ParB/Sulfiredoxin"/>
    <property type="match status" value="1"/>
</dbReference>
<dbReference type="InterPro" id="IPR003115">
    <property type="entry name" value="ParB_N"/>
</dbReference>
<evidence type="ECO:0000259" key="1">
    <source>
        <dbReference type="Pfam" id="PF02195"/>
    </source>
</evidence>
<gene>
    <name evidence="2" type="ORF">H6A31_12330</name>
</gene>